<dbReference type="SUPFAM" id="SSF52821">
    <property type="entry name" value="Rhodanese/Cell cycle control phosphatase"/>
    <property type="match status" value="1"/>
</dbReference>
<dbReference type="PROSITE" id="PS50206">
    <property type="entry name" value="RHODANESE_3"/>
    <property type="match status" value="1"/>
</dbReference>
<organism evidence="2 3">
    <name type="scientific">Paenibacillus chibensis</name>
    <dbReference type="NCBI Taxonomy" id="59846"/>
    <lineage>
        <taxon>Bacteria</taxon>
        <taxon>Bacillati</taxon>
        <taxon>Bacillota</taxon>
        <taxon>Bacilli</taxon>
        <taxon>Bacillales</taxon>
        <taxon>Paenibacillaceae</taxon>
        <taxon>Paenibacillus</taxon>
    </lineage>
</organism>
<gene>
    <name evidence="2" type="ORF">P9847_19475</name>
</gene>
<dbReference type="PANTHER" id="PTHR43031:SF17">
    <property type="entry name" value="SULFURTRANSFERASE YTWF-RELATED"/>
    <property type="match status" value="1"/>
</dbReference>
<dbReference type="RefSeq" id="WP_328280508.1">
    <property type="nucleotide sequence ID" value="NZ_JARTLD010000049.1"/>
</dbReference>
<keyword evidence="3" id="KW-1185">Reference proteome</keyword>
<dbReference type="CDD" id="cd00158">
    <property type="entry name" value="RHOD"/>
    <property type="match status" value="1"/>
</dbReference>
<evidence type="ECO:0000313" key="2">
    <source>
        <dbReference type="EMBL" id="MED5019488.1"/>
    </source>
</evidence>
<dbReference type="InterPro" id="IPR036873">
    <property type="entry name" value="Rhodanese-like_dom_sf"/>
</dbReference>
<reference evidence="2 3" key="1">
    <citation type="submission" date="2023-03" db="EMBL/GenBank/DDBJ databases">
        <title>Bacillus Genome Sequencing.</title>
        <authorList>
            <person name="Dunlap C."/>
        </authorList>
    </citation>
    <scope>NUCLEOTIDE SEQUENCE [LARGE SCALE GENOMIC DNA]</scope>
    <source>
        <strain evidence="2 3">NRS-52</strain>
    </source>
</reference>
<dbReference type="EMBL" id="JARTLD010000049">
    <property type="protein sequence ID" value="MED5019488.1"/>
    <property type="molecule type" value="Genomic_DNA"/>
</dbReference>
<evidence type="ECO:0000259" key="1">
    <source>
        <dbReference type="PROSITE" id="PS50206"/>
    </source>
</evidence>
<dbReference type="Gene3D" id="3.40.250.10">
    <property type="entry name" value="Rhodanese-like domain"/>
    <property type="match status" value="1"/>
</dbReference>
<protein>
    <submittedName>
        <fullName evidence="2">Rhodanese-like domain-containing protein</fullName>
    </submittedName>
</protein>
<dbReference type="Proteomes" id="UP001343257">
    <property type="component" value="Unassembled WGS sequence"/>
</dbReference>
<dbReference type="SMART" id="SM00450">
    <property type="entry name" value="RHOD"/>
    <property type="match status" value="1"/>
</dbReference>
<sequence>MLNPSWADITPQEVEVLLLNHRDDVQFIDVREFAEYKEGHIKGVKLIPLSQLEVRHDEIDRNKETVMICRSGNRSRQACEFLSSHGHHKLHNMTGGMLNWNGETTRD</sequence>
<dbReference type="PANTHER" id="PTHR43031">
    <property type="entry name" value="FAD-DEPENDENT OXIDOREDUCTASE"/>
    <property type="match status" value="1"/>
</dbReference>
<feature type="domain" description="Rhodanese" evidence="1">
    <location>
        <begin position="21"/>
        <end position="106"/>
    </location>
</feature>
<dbReference type="Pfam" id="PF00581">
    <property type="entry name" value="Rhodanese"/>
    <property type="match status" value="1"/>
</dbReference>
<name>A0ABU6PZI7_9BACL</name>
<dbReference type="InterPro" id="IPR050229">
    <property type="entry name" value="GlpE_sulfurtransferase"/>
</dbReference>
<dbReference type="InterPro" id="IPR001763">
    <property type="entry name" value="Rhodanese-like_dom"/>
</dbReference>
<proteinExistence type="predicted"/>
<comment type="caution">
    <text evidence="2">The sequence shown here is derived from an EMBL/GenBank/DDBJ whole genome shotgun (WGS) entry which is preliminary data.</text>
</comment>
<accession>A0ABU6PZI7</accession>
<evidence type="ECO:0000313" key="3">
    <source>
        <dbReference type="Proteomes" id="UP001343257"/>
    </source>
</evidence>